<reference evidence="2 3" key="1">
    <citation type="submission" date="2016-07" db="EMBL/GenBank/DDBJ databases">
        <title>Draft genome of the white-rot fungus Obba rivulosa 3A-2.</title>
        <authorList>
            <consortium name="DOE Joint Genome Institute"/>
            <person name="Miettinen O."/>
            <person name="Riley R."/>
            <person name="Acob R."/>
            <person name="Barry K."/>
            <person name="Cullen D."/>
            <person name="De Vries R."/>
            <person name="Hainaut M."/>
            <person name="Hatakka A."/>
            <person name="Henrissat B."/>
            <person name="Hilden K."/>
            <person name="Kuo R."/>
            <person name="Labutti K."/>
            <person name="Lipzen A."/>
            <person name="Makela M.R."/>
            <person name="Sandor L."/>
            <person name="Spatafora J.W."/>
            <person name="Grigoriev I.V."/>
            <person name="Hibbett D.S."/>
        </authorList>
    </citation>
    <scope>NUCLEOTIDE SEQUENCE [LARGE SCALE GENOMIC DNA]</scope>
    <source>
        <strain evidence="2 3">3A-2</strain>
    </source>
</reference>
<accession>A0A8E2J7B7</accession>
<feature type="compositionally biased region" description="Basic residues" evidence="1">
    <location>
        <begin position="67"/>
        <end position="84"/>
    </location>
</feature>
<sequence length="84" mass="9653">MLPGAMIKLREIMTRLHRVRRALVSLSPVSQARGTYPEDHVKVRARIDICVHPPSGTKCPGVTGIRQKTRNERKRKERRKRGQS</sequence>
<evidence type="ECO:0000313" key="2">
    <source>
        <dbReference type="EMBL" id="OCH96398.1"/>
    </source>
</evidence>
<evidence type="ECO:0000313" key="3">
    <source>
        <dbReference type="Proteomes" id="UP000250043"/>
    </source>
</evidence>
<gene>
    <name evidence="2" type="ORF">OBBRIDRAFT_237396</name>
</gene>
<keyword evidence="3" id="KW-1185">Reference proteome</keyword>
<organism evidence="2 3">
    <name type="scientific">Obba rivulosa</name>
    <dbReference type="NCBI Taxonomy" id="1052685"/>
    <lineage>
        <taxon>Eukaryota</taxon>
        <taxon>Fungi</taxon>
        <taxon>Dikarya</taxon>
        <taxon>Basidiomycota</taxon>
        <taxon>Agaricomycotina</taxon>
        <taxon>Agaricomycetes</taxon>
        <taxon>Polyporales</taxon>
        <taxon>Gelatoporiaceae</taxon>
        <taxon>Obba</taxon>
    </lineage>
</organism>
<dbReference type="AlphaFoldDB" id="A0A8E2J7B7"/>
<evidence type="ECO:0000256" key="1">
    <source>
        <dbReference type="SAM" id="MobiDB-lite"/>
    </source>
</evidence>
<proteinExistence type="predicted"/>
<dbReference type="EMBL" id="KV722331">
    <property type="protein sequence ID" value="OCH96398.1"/>
    <property type="molecule type" value="Genomic_DNA"/>
</dbReference>
<dbReference type="Proteomes" id="UP000250043">
    <property type="component" value="Unassembled WGS sequence"/>
</dbReference>
<protein>
    <submittedName>
        <fullName evidence="2">Uncharacterized protein</fullName>
    </submittedName>
</protein>
<feature type="region of interest" description="Disordered" evidence="1">
    <location>
        <begin position="58"/>
        <end position="84"/>
    </location>
</feature>
<name>A0A8E2J7B7_9APHY</name>